<dbReference type="EMBL" id="CP141614">
    <property type="protein sequence ID" value="WRP13571.1"/>
    <property type="molecule type" value="Genomic_DNA"/>
</dbReference>
<dbReference type="SUPFAM" id="SSF118010">
    <property type="entry name" value="TM1457-like"/>
    <property type="match status" value="1"/>
</dbReference>
<dbReference type="GO" id="GO:0008233">
    <property type="term" value="F:peptidase activity"/>
    <property type="evidence" value="ECO:0007669"/>
    <property type="project" value="UniProtKB-KW"/>
</dbReference>
<sequence length="123" mass="12963">MLVVEVFRGEGGEIVGLRARGHAGWARHGQDVVCAGASAILQAAVLGIIRHLGLPARLQAGDGYLELRLETGGGAAVQTPEAWGRAQAVLETAVLGIDEIARQYARHVRLVQRHGGESDDHGT</sequence>
<dbReference type="Gene3D" id="3.30.70.1490">
    <property type="entry name" value="Cysteine protease Prp"/>
    <property type="match status" value="1"/>
</dbReference>
<keyword evidence="8" id="KW-1185">Reference proteome</keyword>
<dbReference type="InterPro" id="IPR007422">
    <property type="entry name" value="Peptidase_Prp"/>
</dbReference>
<dbReference type="GO" id="GO:0006508">
    <property type="term" value="P:proteolysis"/>
    <property type="evidence" value="ECO:0007669"/>
    <property type="project" value="UniProtKB-KW"/>
</dbReference>
<evidence type="ECO:0000256" key="5">
    <source>
        <dbReference type="ARBA" id="ARBA00044503"/>
    </source>
</evidence>
<evidence type="ECO:0000313" key="7">
    <source>
        <dbReference type="EMBL" id="WRP13571.1"/>
    </source>
</evidence>
<keyword evidence="4" id="KW-0788">Thiol protease</keyword>
<gene>
    <name evidence="7" type="ORF">VLY81_08915</name>
</gene>
<dbReference type="Pfam" id="PF04327">
    <property type="entry name" value="Peptidase_Prp"/>
    <property type="match status" value="1"/>
</dbReference>
<evidence type="ECO:0000256" key="1">
    <source>
        <dbReference type="ARBA" id="ARBA00022517"/>
    </source>
</evidence>
<dbReference type="Proteomes" id="UP001333102">
    <property type="component" value="Chromosome"/>
</dbReference>
<comment type="similarity">
    <text evidence="5">Belongs to the Prp family.</text>
</comment>
<evidence type="ECO:0000256" key="3">
    <source>
        <dbReference type="ARBA" id="ARBA00022801"/>
    </source>
</evidence>
<accession>A0ABZ1BL87</accession>
<evidence type="ECO:0000256" key="4">
    <source>
        <dbReference type="ARBA" id="ARBA00022807"/>
    </source>
</evidence>
<evidence type="ECO:0000256" key="2">
    <source>
        <dbReference type="ARBA" id="ARBA00022670"/>
    </source>
</evidence>
<dbReference type="CDD" id="cd16332">
    <property type="entry name" value="Prp-like"/>
    <property type="match status" value="1"/>
</dbReference>
<keyword evidence="1" id="KW-0690">Ribosome biogenesis</keyword>
<dbReference type="PANTHER" id="PTHR39178:SF1">
    <property type="entry name" value="RIBOSOMAL-PROCESSING CYSTEINE PROTEASE PRP"/>
    <property type="match status" value="1"/>
</dbReference>
<evidence type="ECO:0000313" key="8">
    <source>
        <dbReference type="Proteomes" id="UP001333102"/>
    </source>
</evidence>
<organism evidence="7 8">
    <name type="scientific">Geochorda subterranea</name>
    <dbReference type="NCBI Taxonomy" id="3109564"/>
    <lineage>
        <taxon>Bacteria</taxon>
        <taxon>Bacillati</taxon>
        <taxon>Bacillota</taxon>
        <taxon>Limnochordia</taxon>
        <taxon>Limnochordales</taxon>
        <taxon>Geochordaceae</taxon>
        <taxon>Geochorda</taxon>
    </lineage>
</organism>
<dbReference type="InterPro" id="IPR036764">
    <property type="entry name" value="Peptidase_Prp_sf"/>
</dbReference>
<evidence type="ECO:0000256" key="6">
    <source>
        <dbReference type="ARBA" id="ARBA00044538"/>
    </source>
</evidence>
<name>A0ABZ1BL87_9FIRM</name>
<keyword evidence="2 7" id="KW-0645">Protease</keyword>
<dbReference type="RefSeq" id="WP_324667816.1">
    <property type="nucleotide sequence ID" value="NZ_CP141614.1"/>
</dbReference>
<protein>
    <recommendedName>
        <fullName evidence="6">Ribosomal processing cysteine protease Prp</fullName>
    </recommendedName>
</protein>
<proteinExistence type="inferred from homology"/>
<dbReference type="PANTHER" id="PTHR39178">
    <property type="entry name" value="HYPOTHETICAL RIBOSOME-ASSOCIATED PROTEIN"/>
    <property type="match status" value="1"/>
</dbReference>
<keyword evidence="3" id="KW-0378">Hydrolase</keyword>
<reference evidence="8" key="1">
    <citation type="submission" date="2023-12" db="EMBL/GenBank/DDBJ databases">
        <title>Novel isolates from deep terrestrial aquifers shed light on the physiology and ecology of the class Limnochordia.</title>
        <authorList>
            <person name="Karnachuk O.V."/>
            <person name="Lukina A.P."/>
            <person name="Avakyan M.R."/>
            <person name="Kadnikov V."/>
            <person name="Begmatov S."/>
            <person name="Beletsky A.V."/>
            <person name="Mardanov A.V."/>
            <person name="Ravin N.V."/>
        </authorList>
    </citation>
    <scope>NUCLEOTIDE SEQUENCE [LARGE SCALE GENOMIC DNA]</scope>
    <source>
        <strain evidence="8">LN</strain>
    </source>
</reference>